<dbReference type="InterPro" id="IPR052895">
    <property type="entry name" value="HetReg/Transcr_Mod"/>
</dbReference>
<feature type="region of interest" description="Disordered" evidence="1">
    <location>
        <begin position="480"/>
        <end position="500"/>
    </location>
</feature>
<keyword evidence="4" id="KW-1185">Reference proteome</keyword>
<name>A0A9Q9EML3_9PEZI</name>
<dbReference type="Pfam" id="PF06985">
    <property type="entry name" value="HET"/>
    <property type="match status" value="1"/>
</dbReference>
<evidence type="ECO:0000313" key="4">
    <source>
        <dbReference type="Proteomes" id="UP001056384"/>
    </source>
</evidence>
<dbReference type="PANTHER" id="PTHR24148">
    <property type="entry name" value="ANKYRIN REPEAT DOMAIN-CONTAINING PROTEIN 39 HOMOLOG-RELATED"/>
    <property type="match status" value="1"/>
</dbReference>
<dbReference type="EMBL" id="CP099424">
    <property type="protein sequence ID" value="USW55652.1"/>
    <property type="molecule type" value="Genomic_DNA"/>
</dbReference>
<dbReference type="OrthoDB" id="3626637at2759"/>
<evidence type="ECO:0000259" key="2">
    <source>
        <dbReference type="Pfam" id="PF06985"/>
    </source>
</evidence>
<evidence type="ECO:0000256" key="1">
    <source>
        <dbReference type="SAM" id="MobiDB-lite"/>
    </source>
</evidence>
<dbReference type="InterPro" id="IPR010730">
    <property type="entry name" value="HET"/>
</dbReference>
<feature type="domain" description="Heterokaryon incompatibility" evidence="2">
    <location>
        <begin position="49"/>
        <end position="222"/>
    </location>
</feature>
<dbReference type="PANTHER" id="PTHR24148:SF73">
    <property type="entry name" value="HET DOMAIN PROTEIN (AFU_ORTHOLOGUE AFUA_8G01020)"/>
    <property type="match status" value="1"/>
</dbReference>
<gene>
    <name evidence="3" type="ORF">Slin15195_G089710</name>
</gene>
<protein>
    <submittedName>
        <fullName evidence="3">Heterokaryon incompatibility</fullName>
    </submittedName>
</protein>
<evidence type="ECO:0000313" key="3">
    <source>
        <dbReference type="EMBL" id="USW55652.1"/>
    </source>
</evidence>
<sequence>MAFEYQPLDASKGEIRLLTILRKQPSSEQPHCRLKTVSVDESPPPEFYSVSYCWGDPEPRSEITVDGQAIVVPHQTEQTLCHISECVGAVPVWIDAVCINQASLQERQEQIPLMKKIYSNAREGLVFLGPQDDALQATVQHLFHMQEQMDKDVTPIGVVAEADSALAKGGCVELDTNPTMFHHITSASPQFWPQSISCGFDDGLVQAFYSKAWFSRVWVVQEAILAPKSRCIYGACEIDLDMVLMLAAWICILHRHALLEGCSIKSTHILRGAANMWYMRAFMTHEGSMDCILPLGSCRDLQASDIRDKVFGQLAILCPTSELPPALTPDYVRPAREVFRDVMRYAMLESKHGIGVLCYTVNREGVKTMSDGFPSWVARFDKPQVWSEQWGSFNFPYERLLDATQLQLVRDSRDPDTLRLQGSMVSHVMLLGREFSKAQAVGTMREWFAMLDELLPQLTNVLRDRLVRLACADHLRNITPTSRDDRKPLRTPTGAVPDDSETAVNKRFEWWEQVGNACQGRQLAITEHGDMALVPKTTEPGDCVVRFTDCNSMFVLRPDGDASRFVGECYVDGAHVWQTEYVDTQVRIADAELQIFDIQ</sequence>
<accession>A0A9Q9EML3</accession>
<proteinExistence type="predicted"/>
<reference evidence="3" key="1">
    <citation type="submission" date="2022-06" db="EMBL/GenBank/DDBJ databases">
        <title>Complete genome sequences of two strains of the flax pathogen Septoria linicola.</title>
        <authorList>
            <person name="Lapalu N."/>
            <person name="Simon A."/>
            <person name="Demenou B."/>
            <person name="Paumier D."/>
            <person name="Guillot M.-P."/>
            <person name="Gout L."/>
            <person name="Valade R."/>
        </authorList>
    </citation>
    <scope>NUCLEOTIDE SEQUENCE</scope>
    <source>
        <strain evidence="3">SE15195</strain>
    </source>
</reference>
<dbReference type="AlphaFoldDB" id="A0A9Q9EML3"/>
<dbReference type="Proteomes" id="UP001056384">
    <property type="component" value="Chromosome 7"/>
</dbReference>
<organism evidence="3 4">
    <name type="scientific">Septoria linicola</name>
    <dbReference type="NCBI Taxonomy" id="215465"/>
    <lineage>
        <taxon>Eukaryota</taxon>
        <taxon>Fungi</taxon>
        <taxon>Dikarya</taxon>
        <taxon>Ascomycota</taxon>
        <taxon>Pezizomycotina</taxon>
        <taxon>Dothideomycetes</taxon>
        <taxon>Dothideomycetidae</taxon>
        <taxon>Mycosphaerellales</taxon>
        <taxon>Mycosphaerellaceae</taxon>
        <taxon>Septoria</taxon>
    </lineage>
</organism>
<dbReference type="Pfam" id="PF26639">
    <property type="entry name" value="Het-6_barrel"/>
    <property type="match status" value="1"/>
</dbReference>